<proteinExistence type="predicted"/>
<name>A0A382UL85_9ZZZZ</name>
<reference evidence="2" key="1">
    <citation type="submission" date="2018-05" db="EMBL/GenBank/DDBJ databases">
        <authorList>
            <person name="Lanie J.A."/>
            <person name="Ng W.-L."/>
            <person name="Kazmierczak K.M."/>
            <person name="Andrzejewski T.M."/>
            <person name="Davidsen T.M."/>
            <person name="Wayne K.J."/>
            <person name="Tettelin H."/>
            <person name="Glass J.I."/>
            <person name="Rusch D."/>
            <person name="Podicherti R."/>
            <person name="Tsui H.-C.T."/>
            <person name="Winkler M.E."/>
        </authorList>
    </citation>
    <scope>NUCLEOTIDE SEQUENCE</scope>
</reference>
<evidence type="ECO:0000313" key="2">
    <source>
        <dbReference type="EMBL" id="SVD35036.1"/>
    </source>
</evidence>
<keyword evidence="1" id="KW-1133">Transmembrane helix</keyword>
<dbReference type="EMBL" id="UINC01145107">
    <property type="protein sequence ID" value="SVD35036.1"/>
    <property type="molecule type" value="Genomic_DNA"/>
</dbReference>
<protein>
    <submittedName>
        <fullName evidence="2">Uncharacterized protein</fullName>
    </submittedName>
</protein>
<gene>
    <name evidence="2" type="ORF">METZ01_LOCUS387890</name>
</gene>
<sequence>MKYIVITFITILTFVIPINVNAQDNEDIVFELLFEALDSLEISQQINVRAERIVKQERQTNDSLRTVIVDNEEQKDREYIMFMFLLGIMMYFIWNRKKK</sequence>
<evidence type="ECO:0000256" key="1">
    <source>
        <dbReference type="SAM" id="Phobius"/>
    </source>
</evidence>
<dbReference type="AlphaFoldDB" id="A0A382UL85"/>
<organism evidence="2">
    <name type="scientific">marine metagenome</name>
    <dbReference type="NCBI Taxonomy" id="408172"/>
    <lineage>
        <taxon>unclassified sequences</taxon>
        <taxon>metagenomes</taxon>
        <taxon>ecological metagenomes</taxon>
    </lineage>
</organism>
<accession>A0A382UL85</accession>
<keyword evidence="1" id="KW-0812">Transmembrane</keyword>
<keyword evidence="1" id="KW-0472">Membrane</keyword>
<feature type="transmembrane region" description="Helical" evidence="1">
    <location>
        <begin position="79"/>
        <end position="94"/>
    </location>
</feature>